<sequence>MPLDVNDPEQINKTIKSVTEKYDIDVVLNNAGYLLMGPLEGMLDEQIVQQIQTNFFGVVRVTKAFIPYFKAKIRV</sequence>
<accession>A0A521AAS0</accession>
<dbReference type="PANTHER" id="PTHR43976:SF16">
    <property type="entry name" value="SHORT-CHAIN DEHYDROGENASE_REDUCTASE FAMILY PROTEIN"/>
    <property type="match status" value="1"/>
</dbReference>
<dbReference type="InterPro" id="IPR036291">
    <property type="entry name" value="NAD(P)-bd_dom_sf"/>
</dbReference>
<evidence type="ECO:0000313" key="3">
    <source>
        <dbReference type="EMBL" id="SMO31914.1"/>
    </source>
</evidence>
<evidence type="ECO:0000256" key="1">
    <source>
        <dbReference type="ARBA" id="ARBA00006484"/>
    </source>
</evidence>
<dbReference type="PANTHER" id="PTHR43976">
    <property type="entry name" value="SHORT CHAIN DEHYDROGENASE"/>
    <property type="match status" value="1"/>
</dbReference>
<keyword evidence="4" id="KW-1185">Reference proteome</keyword>
<dbReference type="AlphaFoldDB" id="A0A521AAS0"/>
<dbReference type="GO" id="GO:0016491">
    <property type="term" value="F:oxidoreductase activity"/>
    <property type="evidence" value="ECO:0007669"/>
    <property type="project" value="UniProtKB-KW"/>
</dbReference>
<organism evidence="3 4">
    <name type="scientific">Pedobacter westerhofensis</name>
    <dbReference type="NCBI Taxonomy" id="425512"/>
    <lineage>
        <taxon>Bacteria</taxon>
        <taxon>Pseudomonadati</taxon>
        <taxon>Bacteroidota</taxon>
        <taxon>Sphingobacteriia</taxon>
        <taxon>Sphingobacteriales</taxon>
        <taxon>Sphingobacteriaceae</taxon>
        <taxon>Pedobacter</taxon>
    </lineage>
</organism>
<proteinExistence type="inferred from homology"/>
<reference evidence="3 4" key="1">
    <citation type="submission" date="2017-05" db="EMBL/GenBank/DDBJ databases">
        <authorList>
            <person name="Varghese N."/>
            <person name="Submissions S."/>
        </authorList>
    </citation>
    <scope>NUCLEOTIDE SEQUENCE [LARGE SCALE GENOMIC DNA]</scope>
    <source>
        <strain evidence="3 4">DSM 19036</strain>
    </source>
</reference>
<dbReference type="Proteomes" id="UP000320300">
    <property type="component" value="Unassembled WGS sequence"/>
</dbReference>
<gene>
    <name evidence="3" type="ORF">SAMN06265348_10116</name>
</gene>
<dbReference type="SUPFAM" id="SSF51735">
    <property type="entry name" value="NAD(P)-binding Rossmann-fold domains"/>
    <property type="match status" value="1"/>
</dbReference>
<protein>
    <submittedName>
        <fullName evidence="3">Short chain dehydrogenase</fullName>
    </submittedName>
</protein>
<evidence type="ECO:0000313" key="4">
    <source>
        <dbReference type="Proteomes" id="UP000320300"/>
    </source>
</evidence>
<name>A0A521AAS0_9SPHI</name>
<dbReference type="EMBL" id="FXTN01000001">
    <property type="protein sequence ID" value="SMO31914.1"/>
    <property type="molecule type" value="Genomic_DNA"/>
</dbReference>
<dbReference type="InterPro" id="IPR002347">
    <property type="entry name" value="SDR_fam"/>
</dbReference>
<comment type="similarity">
    <text evidence="1">Belongs to the short-chain dehydrogenases/reductases (SDR) family.</text>
</comment>
<dbReference type="InterPro" id="IPR051911">
    <property type="entry name" value="SDR_oxidoreductase"/>
</dbReference>
<dbReference type="Gene3D" id="3.40.50.720">
    <property type="entry name" value="NAD(P)-binding Rossmann-like Domain"/>
    <property type="match status" value="1"/>
</dbReference>
<dbReference type="Pfam" id="PF00106">
    <property type="entry name" value="adh_short"/>
    <property type="match status" value="1"/>
</dbReference>
<evidence type="ECO:0000256" key="2">
    <source>
        <dbReference type="ARBA" id="ARBA00023002"/>
    </source>
</evidence>
<keyword evidence="2" id="KW-0560">Oxidoreductase</keyword>